<feature type="transmembrane region" description="Helical" evidence="2">
    <location>
        <begin position="199"/>
        <end position="225"/>
    </location>
</feature>
<keyword evidence="2" id="KW-1133">Transmembrane helix</keyword>
<keyword evidence="2" id="KW-0472">Membrane</keyword>
<protein>
    <recommendedName>
        <fullName evidence="3">Inositolphosphotransferase Aur1/Ipt1 domain-containing protein</fullName>
    </recommendedName>
</protein>
<evidence type="ECO:0000313" key="4">
    <source>
        <dbReference type="EMBL" id="QIK40376.1"/>
    </source>
</evidence>
<dbReference type="Pfam" id="PF14378">
    <property type="entry name" value="PAP2_3"/>
    <property type="match status" value="1"/>
</dbReference>
<feature type="region of interest" description="Disordered" evidence="1">
    <location>
        <begin position="1"/>
        <end position="24"/>
    </location>
</feature>
<dbReference type="AlphaFoldDB" id="A0A6G7VKI3"/>
<dbReference type="Gene3D" id="1.20.144.10">
    <property type="entry name" value="Phosphatidic acid phosphatase type 2/haloperoxidase"/>
    <property type="match status" value="1"/>
</dbReference>
<reference evidence="4 5" key="1">
    <citation type="submission" date="2020-03" db="EMBL/GenBank/DDBJ databases">
        <title>Complete genome sequence of Monaibacterium sp. ALG8 with diverse plasmids.</title>
        <authorList>
            <person name="Sun C."/>
        </authorList>
    </citation>
    <scope>NUCLEOTIDE SEQUENCE [LARGE SCALE GENOMIC DNA]</scope>
    <source>
        <strain evidence="4 5">ALG8</strain>
    </source>
</reference>
<dbReference type="GO" id="GO:0016020">
    <property type="term" value="C:membrane"/>
    <property type="evidence" value="ECO:0007669"/>
    <property type="project" value="UniProtKB-SubCell"/>
</dbReference>
<feature type="transmembrane region" description="Helical" evidence="2">
    <location>
        <begin position="70"/>
        <end position="88"/>
    </location>
</feature>
<proteinExistence type="predicted"/>
<organism evidence="4 5">
    <name type="scientific">Pontivivens nitratireducens</name>
    <dbReference type="NCBI Taxonomy" id="2758038"/>
    <lineage>
        <taxon>Bacteria</taxon>
        <taxon>Pseudomonadati</taxon>
        <taxon>Pseudomonadota</taxon>
        <taxon>Alphaproteobacteria</taxon>
        <taxon>Rhodobacterales</taxon>
        <taxon>Paracoccaceae</taxon>
        <taxon>Pontivivens</taxon>
    </lineage>
</organism>
<dbReference type="Proteomes" id="UP000500791">
    <property type="component" value="Chromosome"/>
</dbReference>
<dbReference type="KEGG" id="mon:G8E03_06090"/>
<feature type="transmembrane region" description="Helical" evidence="2">
    <location>
        <begin position="100"/>
        <end position="121"/>
    </location>
</feature>
<evidence type="ECO:0000259" key="3">
    <source>
        <dbReference type="Pfam" id="PF14378"/>
    </source>
</evidence>
<sequence length="363" mass="39581">MRQLRTAETGPARTGPARAAGERSPRATLSGPILFNLAFGVYLLATVVITQLLGEPHGVVELAMRGTRDAVLVLVLLGLSLFVTFYGLWRGAGQGLATRLLAAILVGCGLYLYLLPAFAVVKGMVSLPFGFWADPWLAWLDHALHGGQDAWRLYWPLVEIVPPRLAFIGYNYGWAVISMVLPVLVAALDTDTARRDRMLIVYVFVWIGLGNIAATAFASVGPVYYESLSGIPRYAEYMQHREGLLPPDHAVRVLQDLLWANVELRQGRLGLGISAFPSVHVGIAALVMVYLMSLGRLAGALGIGFCVLTQWSSVIYGWHYAIDGYASIVSVVAVWIGAGWLTKNPARTGQKMQEMPPDTRAYD</sequence>
<accession>A0A6G7VKI3</accession>
<feature type="domain" description="Inositolphosphotransferase Aur1/Ipt1" evidence="3">
    <location>
        <begin position="137"/>
        <end position="335"/>
    </location>
</feature>
<keyword evidence="2" id="KW-0812">Transmembrane</keyword>
<dbReference type="EMBL" id="CP049811">
    <property type="protein sequence ID" value="QIK40376.1"/>
    <property type="molecule type" value="Genomic_DNA"/>
</dbReference>
<evidence type="ECO:0000313" key="5">
    <source>
        <dbReference type="Proteomes" id="UP000500791"/>
    </source>
</evidence>
<gene>
    <name evidence="4" type="ORF">G8E03_06090</name>
</gene>
<dbReference type="InterPro" id="IPR026841">
    <property type="entry name" value="Aur1/Ipt1"/>
</dbReference>
<feature type="transmembrane region" description="Helical" evidence="2">
    <location>
        <begin position="269"/>
        <end position="291"/>
    </location>
</feature>
<feature type="transmembrane region" description="Helical" evidence="2">
    <location>
        <begin position="165"/>
        <end position="187"/>
    </location>
</feature>
<evidence type="ECO:0000256" key="1">
    <source>
        <dbReference type="SAM" id="MobiDB-lite"/>
    </source>
</evidence>
<evidence type="ECO:0000256" key="2">
    <source>
        <dbReference type="SAM" id="Phobius"/>
    </source>
</evidence>
<feature type="transmembrane region" description="Helical" evidence="2">
    <location>
        <begin position="33"/>
        <end position="54"/>
    </location>
</feature>
<name>A0A6G7VKI3_9RHOB</name>
<feature type="compositionally biased region" description="Low complexity" evidence="1">
    <location>
        <begin position="9"/>
        <end position="19"/>
    </location>
</feature>
<dbReference type="RefSeq" id="WP_166189776.1">
    <property type="nucleotide sequence ID" value="NZ_CP049811.1"/>
</dbReference>
<feature type="transmembrane region" description="Helical" evidence="2">
    <location>
        <begin position="324"/>
        <end position="342"/>
    </location>
</feature>
<keyword evidence="5" id="KW-1185">Reference proteome</keyword>
<feature type="transmembrane region" description="Helical" evidence="2">
    <location>
        <begin position="298"/>
        <end position="318"/>
    </location>
</feature>